<evidence type="ECO:0000313" key="3">
    <source>
        <dbReference type="Proteomes" id="UP000236333"/>
    </source>
</evidence>
<name>A0A2J8A764_9CHLO</name>
<accession>A0A2J8A764</accession>
<dbReference type="Pfam" id="PF14279">
    <property type="entry name" value="HNH_5"/>
    <property type="match status" value="1"/>
</dbReference>
<feature type="domain" description="HNH endonuclease 5" evidence="1">
    <location>
        <begin position="297"/>
        <end position="347"/>
    </location>
</feature>
<protein>
    <recommendedName>
        <fullName evidence="1">HNH endonuclease 5 domain-containing protein</fullName>
    </recommendedName>
</protein>
<evidence type="ECO:0000313" key="2">
    <source>
        <dbReference type="EMBL" id="PNH08369.1"/>
    </source>
</evidence>
<evidence type="ECO:0000259" key="1">
    <source>
        <dbReference type="Pfam" id="PF14279"/>
    </source>
</evidence>
<dbReference type="Proteomes" id="UP000236333">
    <property type="component" value="Unassembled WGS sequence"/>
</dbReference>
<dbReference type="CDD" id="cd00085">
    <property type="entry name" value="HNHc"/>
    <property type="match status" value="1"/>
</dbReference>
<reference evidence="2 3" key="1">
    <citation type="journal article" date="2017" name="Mol. Biol. Evol.">
        <title>The 4-celled Tetrabaena socialis nuclear genome reveals the essential components for genetic control of cell number at the origin of multicellularity in the volvocine lineage.</title>
        <authorList>
            <person name="Featherston J."/>
            <person name="Arakaki Y."/>
            <person name="Hanschen E.R."/>
            <person name="Ferris P.J."/>
            <person name="Michod R.E."/>
            <person name="Olson B.J.S.C."/>
            <person name="Nozaki H."/>
            <person name="Durand P.M."/>
        </authorList>
    </citation>
    <scope>NUCLEOTIDE SEQUENCE [LARGE SCALE GENOMIC DNA]</scope>
    <source>
        <strain evidence="2 3">NIES-571</strain>
    </source>
</reference>
<keyword evidence="3" id="KW-1185">Reference proteome</keyword>
<dbReference type="EMBL" id="PGGS01000133">
    <property type="protein sequence ID" value="PNH08369.1"/>
    <property type="molecule type" value="Genomic_DNA"/>
</dbReference>
<dbReference type="Gene3D" id="1.10.30.50">
    <property type="match status" value="1"/>
</dbReference>
<dbReference type="InterPro" id="IPR003615">
    <property type="entry name" value="HNH_nuc"/>
</dbReference>
<organism evidence="2 3">
    <name type="scientific">Tetrabaena socialis</name>
    <dbReference type="NCBI Taxonomy" id="47790"/>
    <lineage>
        <taxon>Eukaryota</taxon>
        <taxon>Viridiplantae</taxon>
        <taxon>Chlorophyta</taxon>
        <taxon>core chlorophytes</taxon>
        <taxon>Chlorophyceae</taxon>
        <taxon>CS clade</taxon>
        <taxon>Chlamydomonadales</taxon>
        <taxon>Tetrabaenaceae</taxon>
        <taxon>Tetrabaena</taxon>
    </lineage>
</organism>
<dbReference type="AlphaFoldDB" id="A0A2J8A764"/>
<sequence>MKKVTLSAAQERWYCSLRKLVEFNVQVPELQRSVDDERVQTIVEFQRAHREKHGAFLFIGDVALLAAGAQGRYWIVDGQHRLAAARSLVHELSEQPVSVLIVTVSASLTLKDVFTLVNKSVPVPEWIVQGTISAIHKCAITDVQSILKKRYRPFWSTATNPRRPNVSMSALAAALATGARRCPDAFPITALELAAFVDHANTRLHELHPATHATLAALDKVRQAPTVMPLFLSNDATFEWVLEWLPSFCIKVPPQPPQQTRSNPQAEEKASRRPLPRASRCAVWNRFFGEWAGVGACYCCRREITQQNYECGHILAACKGGSDAISNLRPICTTCNRSMGSRHMDEFCGTTGMLGALVSFCVPVEEEEMS</sequence>
<gene>
    <name evidence="2" type="ORF">TSOC_005130</name>
</gene>
<dbReference type="InterPro" id="IPR029471">
    <property type="entry name" value="HNH_5"/>
</dbReference>
<comment type="caution">
    <text evidence="2">The sequence shown here is derived from an EMBL/GenBank/DDBJ whole genome shotgun (WGS) entry which is preliminary data.</text>
</comment>
<proteinExistence type="predicted"/>